<accession>A0ABU7BW54</accession>
<keyword evidence="5" id="KW-0677">Repeat</keyword>
<keyword evidence="10" id="KW-1185">Reference proteome</keyword>
<dbReference type="Proteomes" id="UP001345963">
    <property type="component" value="Unassembled WGS sequence"/>
</dbReference>
<gene>
    <name evidence="9" type="ORF">ATANTOWER_001523</name>
</gene>
<evidence type="ECO:0000256" key="5">
    <source>
        <dbReference type="ARBA" id="ARBA00022737"/>
    </source>
</evidence>
<dbReference type="PANTHER" id="PTHR14885">
    <property type="entry name" value="CILIA- AND FLAGELLA-ASSOCIATED PROTEIN 43-RELATED"/>
    <property type="match status" value="1"/>
</dbReference>
<evidence type="ECO:0000256" key="2">
    <source>
        <dbReference type="ARBA" id="ARBA00004245"/>
    </source>
</evidence>
<evidence type="ECO:0000256" key="8">
    <source>
        <dbReference type="ARBA" id="ARBA00023273"/>
    </source>
</evidence>
<evidence type="ECO:0000256" key="4">
    <source>
        <dbReference type="ARBA" id="ARBA00022574"/>
    </source>
</evidence>
<reference evidence="9 10" key="1">
    <citation type="submission" date="2021-07" db="EMBL/GenBank/DDBJ databases">
        <authorList>
            <person name="Palmer J.M."/>
        </authorList>
    </citation>
    <scope>NUCLEOTIDE SEQUENCE [LARGE SCALE GENOMIC DNA]</scope>
    <source>
        <strain evidence="9 10">AT_MEX2019</strain>
        <tissue evidence="9">Muscle</tissue>
    </source>
</reference>
<evidence type="ECO:0000256" key="7">
    <source>
        <dbReference type="ARBA" id="ARBA00023212"/>
    </source>
</evidence>
<comment type="subcellular location">
    <subcellularLocation>
        <location evidence="1">Cell projection</location>
        <location evidence="1">Cilium</location>
    </subcellularLocation>
    <subcellularLocation>
        <location evidence="2">Cytoplasm</location>
        <location evidence="2">Cytoskeleton</location>
    </subcellularLocation>
</comment>
<dbReference type="EMBL" id="JAHUTI010069996">
    <property type="protein sequence ID" value="MED6254882.1"/>
    <property type="molecule type" value="Genomic_DNA"/>
</dbReference>
<evidence type="ECO:0000313" key="10">
    <source>
        <dbReference type="Proteomes" id="UP001345963"/>
    </source>
</evidence>
<keyword evidence="7" id="KW-0206">Cytoskeleton</keyword>
<name>A0ABU7BW54_9TELE</name>
<protein>
    <submittedName>
        <fullName evidence="9">Uncharacterized protein</fullName>
    </submittedName>
</protein>
<evidence type="ECO:0000256" key="6">
    <source>
        <dbReference type="ARBA" id="ARBA00023054"/>
    </source>
</evidence>
<evidence type="ECO:0000256" key="1">
    <source>
        <dbReference type="ARBA" id="ARBA00004138"/>
    </source>
</evidence>
<evidence type="ECO:0000256" key="3">
    <source>
        <dbReference type="ARBA" id="ARBA00022490"/>
    </source>
</evidence>
<keyword evidence="6" id="KW-0175">Coiled coil</keyword>
<evidence type="ECO:0000313" key="9">
    <source>
        <dbReference type="EMBL" id="MED6254882.1"/>
    </source>
</evidence>
<keyword evidence="3" id="KW-0963">Cytoplasm</keyword>
<keyword evidence="4" id="KW-0853">WD repeat</keyword>
<keyword evidence="8" id="KW-0966">Cell projection</keyword>
<organism evidence="9 10">
    <name type="scientific">Ataeniobius toweri</name>
    <dbReference type="NCBI Taxonomy" id="208326"/>
    <lineage>
        <taxon>Eukaryota</taxon>
        <taxon>Metazoa</taxon>
        <taxon>Chordata</taxon>
        <taxon>Craniata</taxon>
        <taxon>Vertebrata</taxon>
        <taxon>Euteleostomi</taxon>
        <taxon>Actinopterygii</taxon>
        <taxon>Neopterygii</taxon>
        <taxon>Teleostei</taxon>
        <taxon>Neoteleostei</taxon>
        <taxon>Acanthomorphata</taxon>
        <taxon>Ovalentaria</taxon>
        <taxon>Atherinomorphae</taxon>
        <taxon>Cyprinodontiformes</taxon>
        <taxon>Goodeidae</taxon>
        <taxon>Ataeniobius</taxon>
    </lineage>
</organism>
<comment type="caution">
    <text evidence="9">The sequence shown here is derived from an EMBL/GenBank/DDBJ whole genome shotgun (WGS) entry which is preliminary data.</text>
</comment>
<proteinExistence type="predicted"/>
<sequence>MLSRRKNSWLLWKKKIHEQQSEMNRRIVALRDSKVRLVSWMAAQAQRLQEVQRGLPAPRHQPPPTLATVLPEETPERKLQFSQATLERYRTLREQRWRAQFASLTQTFCSCIATSCIWTAS</sequence>
<dbReference type="PANTHER" id="PTHR14885:SF3">
    <property type="entry name" value="CILIA- AND FLAGELLA-ASSOCIATED PROTEIN 44"/>
    <property type="match status" value="1"/>
</dbReference>